<protein>
    <recommendedName>
        <fullName evidence="1">Zinc-ribbon 15 domain-containing protein</fullName>
    </recommendedName>
</protein>
<comment type="caution">
    <text evidence="2">The sequence shown here is derived from an EMBL/GenBank/DDBJ whole genome shotgun (WGS) entry which is preliminary data.</text>
</comment>
<evidence type="ECO:0000259" key="1">
    <source>
        <dbReference type="Pfam" id="PF17032"/>
    </source>
</evidence>
<organism evidence="2">
    <name type="scientific">bioreactor metagenome</name>
    <dbReference type="NCBI Taxonomy" id="1076179"/>
    <lineage>
        <taxon>unclassified sequences</taxon>
        <taxon>metagenomes</taxon>
        <taxon>ecological metagenomes</taxon>
    </lineage>
</organism>
<feature type="domain" description="Zinc-ribbon 15" evidence="1">
    <location>
        <begin position="55"/>
        <end position="89"/>
    </location>
</feature>
<reference evidence="2" key="1">
    <citation type="submission" date="2019-08" db="EMBL/GenBank/DDBJ databases">
        <authorList>
            <person name="Kucharzyk K."/>
            <person name="Murdoch R.W."/>
            <person name="Higgins S."/>
            <person name="Loffler F."/>
        </authorList>
    </citation>
    <scope>NUCLEOTIDE SEQUENCE</scope>
</reference>
<evidence type="ECO:0000313" key="2">
    <source>
        <dbReference type="EMBL" id="MPN41973.1"/>
    </source>
</evidence>
<sequence length="93" mass="10664">MLKIVFFDLKDTPLPTAKGWRNPQNFDEYTVITNFISSIGEKNVVDISYFSRWHYVVSCAITYRDDELLTCPACGKEISNGFKFCPECGVKLK</sequence>
<gene>
    <name evidence="2" type="ORF">SDC9_189528</name>
</gene>
<proteinExistence type="predicted"/>
<accession>A0A645I3B4</accession>
<name>A0A645I3B4_9ZZZZ</name>
<dbReference type="Pfam" id="PF17032">
    <property type="entry name" value="Zn_ribbon_15"/>
    <property type="match status" value="1"/>
</dbReference>
<dbReference type="EMBL" id="VSSQ01099362">
    <property type="protein sequence ID" value="MPN41973.1"/>
    <property type="molecule type" value="Genomic_DNA"/>
</dbReference>
<dbReference type="AlphaFoldDB" id="A0A645I3B4"/>
<dbReference type="InterPro" id="IPR031493">
    <property type="entry name" value="Zinc_ribbon_15"/>
</dbReference>